<keyword evidence="3" id="KW-1185">Reference proteome</keyword>
<reference evidence="2 3" key="2">
    <citation type="submission" date="2020-03" db="EMBL/GenBank/DDBJ databases">
        <title>Devosia chinhatensis sp. nov., isolated from a hexachlorocyclohexane (HCH) dump site in India.</title>
        <authorList>
            <person name="Kumar M."/>
            <person name="Lal R."/>
        </authorList>
    </citation>
    <scope>NUCLEOTIDE SEQUENCE [LARGE SCALE GENOMIC DNA]</scope>
    <source>
        <strain evidence="2 3">H239</strain>
    </source>
</reference>
<evidence type="ECO:0000256" key="1">
    <source>
        <dbReference type="SAM" id="MobiDB-lite"/>
    </source>
</evidence>
<evidence type="ECO:0000313" key="3">
    <source>
        <dbReference type="Proteomes" id="UP000474802"/>
    </source>
</evidence>
<feature type="compositionally biased region" description="Low complexity" evidence="1">
    <location>
        <begin position="655"/>
        <end position="664"/>
    </location>
</feature>
<feature type="region of interest" description="Disordered" evidence="1">
    <location>
        <begin position="644"/>
        <end position="683"/>
    </location>
</feature>
<organism evidence="2 3">
    <name type="scientific">Devosia aurantiaca</name>
    <dbReference type="NCBI Taxonomy" id="2714858"/>
    <lineage>
        <taxon>Bacteria</taxon>
        <taxon>Pseudomonadati</taxon>
        <taxon>Pseudomonadota</taxon>
        <taxon>Alphaproteobacteria</taxon>
        <taxon>Hyphomicrobiales</taxon>
        <taxon>Devosiaceae</taxon>
        <taxon>Devosia</taxon>
    </lineage>
</organism>
<reference evidence="2 3" key="1">
    <citation type="submission" date="2020-02" db="EMBL/GenBank/DDBJ databases">
        <authorList>
            <person name="Khan S.A."/>
            <person name="Jeon C.O."/>
            <person name="Chun B.H."/>
        </authorList>
    </citation>
    <scope>NUCLEOTIDE SEQUENCE [LARGE SCALE GENOMIC DNA]</scope>
    <source>
        <strain evidence="2 3">H239</strain>
    </source>
</reference>
<protein>
    <submittedName>
        <fullName evidence="2">Uncharacterized protein</fullName>
    </submittedName>
</protein>
<evidence type="ECO:0000313" key="2">
    <source>
        <dbReference type="EMBL" id="NGP16601.1"/>
    </source>
</evidence>
<comment type="caution">
    <text evidence="2">The sequence shown here is derived from an EMBL/GenBank/DDBJ whole genome shotgun (WGS) entry which is preliminary data.</text>
</comment>
<sequence length="751" mass="83360">MSDFRAMFRAAYRDLSDIPYLLDAKSMRMMVDPILDFIDKPTVAFKADEAVMAEAIRDLIADRKHLRHGEWRPSQKRFCEVVEWNDFGKNVFAFKAKKQTPTLVQRTRDFIENEYPKRLEDPATKEYLEKLERGENNPELDQEFFDAWQDQIRTVKDKKLYESWRRHLFDEEVKETDLLCLIVKGVRSLLIKNMDEDGSIPPDAEITVRVKNGEKTSAWSDLNPRLVKLLRLEGQLIEKVLAPHVKFDFGKWLTAKGETRTQSAGANQIEFELSLKTGGEPAKAQVRLFWQPGFSSIALAWPEDVEAFRKAAGDGMVRVAGHHFELKQGAAIGGIPATLSDTSSFVDIAGGEAGATANPADHSVDADFFALIPANLDKAVASRTIEPEVRDIISTAVKSFGKAFGAVMTAIADHPASVYGSGLVEDQAFAFGELCRIARELLGNRTTVRETLLRPIVEFGLLPSSNGQAIVIPAWHPLRLLERRGKALDLAEFIGLAIGSKTTSVDGLERATEVQRAIFAEWFFPKIVSFELKSYGTVEDCAGYSLAVPIDSKVSGEQKLEATAGIACREFMMASDKFIELNPHEEGNFSAALYNADAVSLAGLVAKELEKRMSKKGHLRASLLITHDSSSRLREVYTKQNARLSGENLDERSPRASCRGSASASGGGCPEPGAPFEHRRRVPPRRLLQACQDGVGVRRRRVGGSGGRGRFPERVPTPAPDGFRRGRQHRYQCDRDIHDGIAPAARGRPVQ</sequence>
<proteinExistence type="predicted"/>
<dbReference type="Proteomes" id="UP000474802">
    <property type="component" value="Unassembled WGS sequence"/>
</dbReference>
<gene>
    <name evidence="2" type="ORF">G5575_01890</name>
</gene>
<name>A0A6M1SUE9_9HYPH</name>
<dbReference type="EMBL" id="JAALFG010000001">
    <property type="protein sequence ID" value="NGP16601.1"/>
    <property type="molecule type" value="Genomic_DNA"/>
</dbReference>
<feature type="region of interest" description="Disordered" evidence="1">
    <location>
        <begin position="698"/>
        <end position="751"/>
    </location>
</feature>
<accession>A0A6M1SUE9</accession>
<dbReference type="RefSeq" id="WP_164532852.1">
    <property type="nucleotide sequence ID" value="NZ_JAALFG010000001.1"/>
</dbReference>
<dbReference type="AlphaFoldDB" id="A0A6M1SUE9"/>